<dbReference type="SUPFAM" id="SSF53244">
    <property type="entry name" value="MurD-like peptide ligases, peptide-binding domain"/>
    <property type="match status" value="1"/>
</dbReference>
<dbReference type="SUPFAM" id="SSF51984">
    <property type="entry name" value="MurCD N-terminal domain"/>
    <property type="match status" value="1"/>
</dbReference>
<dbReference type="InterPro" id="IPR004101">
    <property type="entry name" value="Mur_ligase_C"/>
</dbReference>
<organism evidence="12 13">
    <name type="scientific">Brumimicrobium salinarum</name>
    <dbReference type="NCBI Taxonomy" id="2058658"/>
    <lineage>
        <taxon>Bacteria</taxon>
        <taxon>Pseudomonadati</taxon>
        <taxon>Bacteroidota</taxon>
        <taxon>Flavobacteriia</taxon>
        <taxon>Flavobacteriales</taxon>
        <taxon>Crocinitomicaceae</taxon>
        <taxon>Brumimicrobium</taxon>
    </lineage>
</organism>
<dbReference type="Pfam" id="PF08245">
    <property type="entry name" value="Mur_ligase_M"/>
    <property type="match status" value="1"/>
</dbReference>
<proteinExistence type="predicted"/>
<evidence type="ECO:0000256" key="5">
    <source>
        <dbReference type="ARBA" id="ARBA00022960"/>
    </source>
</evidence>
<dbReference type="Gene3D" id="3.40.50.720">
    <property type="entry name" value="NAD(P)-binding Rossmann-like Domain"/>
    <property type="match status" value="1"/>
</dbReference>
<evidence type="ECO:0000259" key="9">
    <source>
        <dbReference type="Pfam" id="PF01225"/>
    </source>
</evidence>
<dbReference type="InterPro" id="IPR013221">
    <property type="entry name" value="Mur_ligase_cen"/>
</dbReference>
<feature type="domain" description="Mur ligase C-terminal" evidence="10">
    <location>
        <begin position="297"/>
        <end position="421"/>
    </location>
</feature>
<dbReference type="GO" id="GO:0071555">
    <property type="term" value="P:cell wall organization"/>
    <property type="evidence" value="ECO:0007669"/>
    <property type="project" value="UniProtKB-KW"/>
</dbReference>
<keyword evidence="5" id="KW-0133">Cell shape</keyword>
<dbReference type="Gene3D" id="3.40.1190.10">
    <property type="entry name" value="Mur-like, catalytic domain"/>
    <property type="match status" value="1"/>
</dbReference>
<dbReference type="GO" id="GO:0016881">
    <property type="term" value="F:acid-amino acid ligase activity"/>
    <property type="evidence" value="ECO:0007669"/>
    <property type="project" value="InterPro"/>
</dbReference>
<dbReference type="PANTHER" id="PTHR43445:SF3">
    <property type="entry name" value="UDP-N-ACETYLMURAMATE--L-ALANINE LIGASE"/>
    <property type="match status" value="1"/>
</dbReference>
<keyword evidence="2" id="KW-0132">Cell division</keyword>
<comment type="caution">
    <text evidence="12">The sequence shown here is derived from an EMBL/GenBank/DDBJ whole genome shotgun (WGS) entry which is preliminary data.</text>
</comment>
<keyword evidence="8" id="KW-0961">Cell wall biogenesis/degradation</keyword>
<evidence type="ECO:0000313" key="12">
    <source>
        <dbReference type="EMBL" id="PKR79841.1"/>
    </source>
</evidence>
<dbReference type="InterPro" id="IPR036565">
    <property type="entry name" value="Mur-like_cat_sf"/>
</dbReference>
<dbReference type="PANTHER" id="PTHR43445">
    <property type="entry name" value="UDP-N-ACETYLMURAMATE--L-ALANINE LIGASE-RELATED"/>
    <property type="match status" value="1"/>
</dbReference>
<keyword evidence="7" id="KW-0131">Cell cycle</keyword>
<dbReference type="InterPro" id="IPR000713">
    <property type="entry name" value="Mur_ligase_N"/>
</dbReference>
<evidence type="ECO:0000259" key="11">
    <source>
        <dbReference type="Pfam" id="PF08245"/>
    </source>
</evidence>
<keyword evidence="6" id="KW-0573">Peptidoglycan synthesis</keyword>
<name>A0A2I0QZR4_9FLAO</name>
<dbReference type="Pfam" id="PF02875">
    <property type="entry name" value="Mur_ligase_C"/>
    <property type="match status" value="1"/>
</dbReference>
<feature type="domain" description="Mur ligase N-terminal catalytic" evidence="9">
    <location>
        <begin position="1"/>
        <end position="94"/>
    </location>
</feature>
<dbReference type="SUPFAM" id="SSF53623">
    <property type="entry name" value="MurD-like peptide ligases, catalytic domain"/>
    <property type="match status" value="1"/>
</dbReference>
<dbReference type="GO" id="GO:0009252">
    <property type="term" value="P:peptidoglycan biosynthetic process"/>
    <property type="evidence" value="ECO:0007669"/>
    <property type="project" value="UniProtKB-KW"/>
</dbReference>
<dbReference type="InterPro" id="IPR036615">
    <property type="entry name" value="Mur_ligase_C_dom_sf"/>
</dbReference>
<feature type="domain" description="Mur ligase central" evidence="11">
    <location>
        <begin position="99"/>
        <end position="274"/>
    </location>
</feature>
<keyword evidence="3" id="KW-0547">Nucleotide-binding</keyword>
<dbReference type="Proteomes" id="UP000236654">
    <property type="component" value="Unassembled WGS sequence"/>
</dbReference>
<gene>
    <name evidence="12" type="ORF">CW751_12855</name>
</gene>
<evidence type="ECO:0000256" key="3">
    <source>
        <dbReference type="ARBA" id="ARBA00022741"/>
    </source>
</evidence>
<evidence type="ECO:0000256" key="7">
    <source>
        <dbReference type="ARBA" id="ARBA00023306"/>
    </source>
</evidence>
<evidence type="ECO:0000256" key="6">
    <source>
        <dbReference type="ARBA" id="ARBA00022984"/>
    </source>
</evidence>
<accession>A0A2I0QZR4</accession>
<evidence type="ECO:0000256" key="8">
    <source>
        <dbReference type="ARBA" id="ARBA00023316"/>
    </source>
</evidence>
<evidence type="ECO:0000256" key="2">
    <source>
        <dbReference type="ARBA" id="ARBA00022618"/>
    </source>
</evidence>
<dbReference type="GO" id="GO:0051301">
    <property type="term" value="P:cell division"/>
    <property type="evidence" value="ECO:0007669"/>
    <property type="project" value="UniProtKB-KW"/>
</dbReference>
<dbReference type="InterPro" id="IPR050061">
    <property type="entry name" value="MurCDEF_pg_biosynth"/>
</dbReference>
<dbReference type="GO" id="GO:0008360">
    <property type="term" value="P:regulation of cell shape"/>
    <property type="evidence" value="ECO:0007669"/>
    <property type="project" value="UniProtKB-KW"/>
</dbReference>
<evidence type="ECO:0000259" key="10">
    <source>
        <dbReference type="Pfam" id="PF02875"/>
    </source>
</evidence>
<dbReference type="Gene3D" id="3.90.190.20">
    <property type="entry name" value="Mur ligase, C-terminal domain"/>
    <property type="match status" value="1"/>
</dbReference>
<evidence type="ECO:0000313" key="13">
    <source>
        <dbReference type="Proteomes" id="UP000236654"/>
    </source>
</evidence>
<dbReference type="AlphaFoldDB" id="A0A2I0QZR4"/>
<sequence length="436" mass="48040">MSALARYFHTKGFKVAGYDKTITPLIKDLMAEGIAIHTSDMGEKVESIVGTPKDTLVVVTPAVPKSLKELKVLEAKGFTLRKRAQVLGEISKDFKTLGVAGTHGKTTTSTLLAHVLSHSAEKCNAFLGGVSSDFNSNLVINENSPWMVVEADEFDRSFHQLTPFSSIITSVDADHLDIYEDTSKFKDAFQDYANLIHSEGSIVLHHSVQLDAKAKIITYGVGDELVVDYQGVKLRVEDSRFVMDIKTPYGDFSNIVLGLPGVHNAENALAVIALCDTIGLSVEEVKMSIGNFKGVKRRFEYILSQKKITYIDDYAHHPTAIKGLITSVRLLHPESPIYLIFQPHLYSRTQDFMDEFAEALGTADYVYLLPIYPARELPIKGVTSEALSTLIPSNAKFGNAKMMFEWLEKVQNGVVLTVGAGDISQYVNPIKSMLSS</sequence>
<keyword evidence="1 12" id="KW-0436">Ligase</keyword>
<dbReference type="GO" id="GO:0005524">
    <property type="term" value="F:ATP binding"/>
    <property type="evidence" value="ECO:0007669"/>
    <property type="project" value="UniProtKB-KW"/>
</dbReference>
<dbReference type="EMBL" id="PJNI01000017">
    <property type="protein sequence ID" value="PKR79841.1"/>
    <property type="molecule type" value="Genomic_DNA"/>
</dbReference>
<keyword evidence="13" id="KW-1185">Reference proteome</keyword>
<keyword evidence="4" id="KW-0067">ATP-binding</keyword>
<protein>
    <submittedName>
        <fullName evidence="12">UDP-N-acetylmuramate--L-alanine ligase</fullName>
    </submittedName>
</protein>
<reference evidence="12 13" key="1">
    <citation type="submission" date="2017-12" db="EMBL/GenBank/DDBJ databases">
        <title>The draft genome sequence of Brumimicrobium saltpan LHR20.</title>
        <authorList>
            <person name="Do Z.-J."/>
            <person name="Luo H.-R."/>
        </authorList>
    </citation>
    <scope>NUCLEOTIDE SEQUENCE [LARGE SCALE GENOMIC DNA]</scope>
    <source>
        <strain evidence="12 13">LHR20</strain>
    </source>
</reference>
<dbReference type="Pfam" id="PF01225">
    <property type="entry name" value="Mur_ligase"/>
    <property type="match status" value="1"/>
</dbReference>
<evidence type="ECO:0000256" key="1">
    <source>
        <dbReference type="ARBA" id="ARBA00022598"/>
    </source>
</evidence>
<evidence type="ECO:0000256" key="4">
    <source>
        <dbReference type="ARBA" id="ARBA00022840"/>
    </source>
</evidence>